<dbReference type="EMBL" id="CAADHO010000012">
    <property type="protein sequence ID" value="VFQ46946.1"/>
    <property type="molecule type" value="Genomic_DNA"/>
</dbReference>
<evidence type="ECO:0000256" key="3">
    <source>
        <dbReference type="ARBA" id="ARBA00047645"/>
    </source>
</evidence>
<evidence type="ECO:0000313" key="8">
    <source>
        <dbReference type="EMBL" id="VFQ46946.1"/>
    </source>
</evidence>
<dbReference type="EC" id="3.6.1.7" evidence="2 4"/>
<protein>
    <recommendedName>
        <fullName evidence="2 4">Acylphosphatase</fullName>
        <ecNumber evidence="2 4">3.6.1.7</ecNumber>
    </recommendedName>
</protein>
<dbReference type="PANTHER" id="PTHR47268">
    <property type="entry name" value="ACYLPHOSPHATASE"/>
    <property type="match status" value="1"/>
</dbReference>
<keyword evidence="4 5" id="KW-0378">Hydrolase</keyword>
<accession>A0A4U8YRK8</accession>
<comment type="catalytic activity">
    <reaction evidence="3 4 5">
        <text>an acyl phosphate + H2O = a carboxylate + phosphate + H(+)</text>
        <dbReference type="Rhea" id="RHEA:14965"/>
        <dbReference type="ChEBI" id="CHEBI:15377"/>
        <dbReference type="ChEBI" id="CHEBI:15378"/>
        <dbReference type="ChEBI" id="CHEBI:29067"/>
        <dbReference type="ChEBI" id="CHEBI:43474"/>
        <dbReference type="ChEBI" id="CHEBI:59918"/>
        <dbReference type="EC" id="3.6.1.7"/>
    </reaction>
</comment>
<reference evidence="8 9" key="1">
    <citation type="submission" date="2019-03" db="EMBL/GenBank/DDBJ databases">
        <authorList>
            <person name="Nijsse B."/>
        </authorList>
    </citation>
    <scope>NUCLEOTIDE SEQUENCE [LARGE SCALE GENOMIC DNA]</scope>
    <source>
        <strain evidence="8">Desulfoluna butyratoxydans MSL71</strain>
    </source>
</reference>
<dbReference type="InterPro" id="IPR001792">
    <property type="entry name" value="Acylphosphatase-like_dom"/>
</dbReference>
<dbReference type="PROSITE" id="PS00150">
    <property type="entry name" value="ACYLPHOSPHATASE_1"/>
    <property type="match status" value="1"/>
</dbReference>
<dbReference type="GO" id="GO:0003998">
    <property type="term" value="F:acylphosphatase activity"/>
    <property type="evidence" value="ECO:0007669"/>
    <property type="project" value="UniProtKB-EC"/>
</dbReference>
<organism evidence="8 9">
    <name type="scientific">Desulfoluna butyratoxydans</name>
    <dbReference type="NCBI Taxonomy" id="231438"/>
    <lineage>
        <taxon>Bacteria</taxon>
        <taxon>Pseudomonadati</taxon>
        <taxon>Thermodesulfobacteriota</taxon>
        <taxon>Desulfobacteria</taxon>
        <taxon>Desulfobacterales</taxon>
        <taxon>Desulfolunaceae</taxon>
        <taxon>Desulfoluna</taxon>
    </lineage>
</organism>
<dbReference type="AlphaFoldDB" id="A0A4U8YRK8"/>
<keyword evidence="9" id="KW-1185">Reference proteome</keyword>
<feature type="domain" description="Acylphosphatase-like" evidence="7">
    <location>
        <begin position="6"/>
        <end position="93"/>
    </location>
</feature>
<evidence type="ECO:0000256" key="4">
    <source>
        <dbReference type="PROSITE-ProRule" id="PRU00520"/>
    </source>
</evidence>
<dbReference type="Gene3D" id="3.30.70.100">
    <property type="match status" value="1"/>
</dbReference>
<dbReference type="Pfam" id="PF00708">
    <property type="entry name" value="Acylphosphatase"/>
    <property type="match status" value="1"/>
</dbReference>
<dbReference type="PANTHER" id="PTHR47268:SF4">
    <property type="entry name" value="ACYLPHOSPHATASE"/>
    <property type="match status" value="1"/>
</dbReference>
<proteinExistence type="inferred from homology"/>
<dbReference type="PROSITE" id="PS51160">
    <property type="entry name" value="ACYLPHOSPHATASE_3"/>
    <property type="match status" value="1"/>
</dbReference>
<feature type="active site" evidence="4">
    <location>
        <position position="39"/>
    </location>
</feature>
<dbReference type="SUPFAM" id="SSF54975">
    <property type="entry name" value="Acylphosphatase/BLUF domain-like"/>
    <property type="match status" value="1"/>
</dbReference>
<sequence>MVRMKRVTLKISGVVQGVAFRYHAVAEARRLGVTGWVRNVSDGTVMALAEGESAAVDAFMGWCRIGPPMAKVDGVKVTTSSFGGEFEGFDVIG</sequence>
<evidence type="ECO:0000313" key="9">
    <source>
        <dbReference type="Proteomes" id="UP000507962"/>
    </source>
</evidence>
<evidence type="ECO:0000256" key="6">
    <source>
        <dbReference type="RuleBase" id="RU004168"/>
    </source>
</evidence>
<dbReference type="InterPro" id="IPR020456">
    <property type="entry name" value="Acylphosphatase"/>
</dbReference>
<dbReference type="Proteomes" id="UP000507962">
    <property type="component" value="Unassembled WGS sequence"/>
</dbReference>
<evidence type="ECO:0000256" key="5">
    <source>
        <dbReference type="RuleBase" id="RU000553"/>
    </source>
</evidence>
<feature type="active site" evidence="4">
    <location>
        <position position="21"/>
    </location>
</feature>
<evidence type="ECO:0000259" key="7">
    <source>
        <dbReference type="PROSITE" id="PS51160"/>
    </source>
</evidence>
<dbReference type="InterPro" id="IPR017968">
    <property type="entry name" value="Acylphosphatase_CS"/>
</dbReference>
<evidence type="ECO:0000256" key="1">
    <source>
        <dbReference type="ARBA" id="ARBA00005614"/>
    </source>
</evidence>
<dbReference type="RefSeq" id="WP_218951121.1">
    <property type="nucleotide sequence ID" value="NZ_CAADHO010000012.1"/>
</dbReference>
<evidence type="ECO:0000256" key="2">
    <source>
        <dbReference type="ARBA" id="ARBA00012150"/>
    </source>
</evidence>
<comment type="similarity">
    <text evidence="1 6">Belongs to the acylphosphatase family.</text>
</comment>
<dbReference type="PROSITE" id="PS00151">
    <property type="entry name" value="ACYLPHOSPHATASE_2"/>
    <property type="match status" value="1"/>
</dbReference>
<name>A0A4U8YRK8_9BACT</name>
<dbReference type="PRINTS" id="PR00112">
    <property type="entry name" value="ACYLPHPHTASE"/>
</dbReference>
<gene>
    <name evidence="8" type="ORF">MSL71_46280</name>
</gene>
<dbReference type="InterPro" id="IPR036046">
    <property type="entry name" value="Acylphosphatase-like_dom_sf"/>
</dbReference>